<keyword evidence="4" id="KW-1185">Reference proteome</keyword>
<evidence type="ECO:0000256" key="1">
    <source>
        <dbReference type="SAM" id="MobiDB-lite"/>
    </source>
</evidence>
<name>A0ABS3HGT9_9ENTE</name>
<comment type="caution">
    <text evidence="3">The sequence shown here is derived from an EMBL/GenBank/DDBJ whole genome shotgun (WGS) entry which is preliminary data.</text>
</comment>
<evidence type="ECO:0000259" key="2">
    <source>
        <dbReference type="Pfam" id="PF13731"/>
    </source>
</evidence>
<feature type="region of interest" description="Disordered" evidence="1">
    <location>
        <begin position="35"/>
        <end position="79"/>
    </location>
</feature>
<gene>
    <name evidence="3" type="ORF">JZO85_10315</name>
</gene>
<proteinExistence type="predicted"/>
<dbReference type="InterPro" id="IPR027994">
    <property type="entry name" value="WxL_dom"/>
</dbReference>
<evidence type="ECO:0000313" key="4">
    <source>
        <dbReference type="Proteomes" id="UP000664495"/>
    </source>
</evidence>
<organism evidence="3 4">
    <name type="scientific">Candidatus Enterococcus murrayae</name>
    <dbReference type="NCBI Taxonomy" id="2815321"/>
    <lineage>
        <taxon>Bacteria</taxon>
        <taxon>Bacillati</taxon>
        <taxon>Bacillota</taxon>
        <taxon>Bacilli</taxon>
        <taxon>Lactobacillales</taxon>
        <taxon>Enterococcaceae</taxon>
        <taxon>Enterococcus</taxon>
    </lineage>
</organism>
<reference evidence="3 4" key="1">
    <citation type="submission" date="2021-03" db="EMBL/GenBank/DDBJ databases">
        <title>Enterococcal diversity collection.</title>
        <authorList>
            <person name="Gilmore M.S."/>
            <person name="Schwartzman J."/>
            <person name="Van Tyne D."/>
            <person name="Martin M."/>
            <person name="Earl A.M."/>
            <person name="Manson A.L."/>
            <person name="Straub T."/>
            <person name="Salamzade R."/>
            <person name="Saavedra J."/>
            <person name="Lebreton F."/>
            <person name="Prichula J."/>
            <person name="Schaufler K."/>
            <person name="Gaca A."/>
            <person name="Sgardioli B."/>
            <person name="Wagenaar J."/>
            <person name="Strong T."/>
        </authorList>
    </citation>
    <scope>NUCLEOTIDE SEQUENCE [LARGE SCALE GENOMIC DNA]</scope>
    <source>
        <strain evidence="3 4">MJM16</strain>
    </source>
</reference>
<dbReference type="Proteomes" id="UP000664495">
    <property type="component" value="Unassembled WGS sequence"/>
</dbReference>
<evidence type="ECO:0000313" key="3">
    <source>
        <dbReference type="EMBL" id="MBO0452666.1"/>
    </source>
</evidence>
<sequence>MVKTLKNILFYSILFSLLLTSEGFYFAEKLTEEKQVKTTQSSTTGEKQEKSTVETQVEEVEQVEPAEKGGTKKQQLGTRALGDPFKPQHLLMHQRSVRFKFHTPDGTPIEGLDLNGEMVDYLAGNTLPTGYQVNLVYNSATQFYEGWMDYPHPIPPTTTQSQGVALQVKIENIPSVTAITEDYPNTYTLYERRAGTSSMDPDNMLSITGTANVQFANWGSGNWGKRLDDSESFSAVVWSSPTPISSIAYVRNRQTSTPYSHTLKMNMSEHFVDDHGNSIPAPSGFSNGRQWDVPGPTTYQFGITGAGGMPPADVPMEYVSGWKTYKYEGWYKGLKKPATLNTTHPITVPVNAGSGFPISVVYKAHYKVTEKYLHEGGGGSLDSGAFDSVQPVPENSLFAGTPQNVKKISNGDYYVYQGWLKDNEHPLYDMPRLGRPNETVTKDVIYKYIYKKATPNRSLTLAPDVSVVASGDQVTWTAKVKNTSSDPISLDDTDMRLDSVPDYVANSTIVDGVPQADSFWTGTSIPLIGPSGEITIQFKTQPSGAPNSVKETVISAQSVKLAQDIVKGQVRIKDEDSKPVPPTADIGLENVPSKFTFEDVTVNNYSQVSLLKLSSYASHTISDGLFVRLFDDRAGVPGWKLTAKLDSFKQAAHPSRTLSTGVSMDFKPKLEQVNNPNTSTETIDPSPAGSLPTIQSTVHLSSNNTDVLVMNSPIGIGDGTWQARIPLNDVQLTLPANSGIAGETYESTLTWTLSDAP</sequence>
<dbReference type="EMBL" id="JAFLVR010000021">
    <property type="protein sequence ID" value="MBO0452666.1"/>
    <property type="molecule type" value="Genomic_DNA"/>
</dbReference>
<accession>A0ABS3HGT9</accession>
<feature type="domain" description="WxL" evidence="2">
    <location>
        <begin position="585"/>
        <end position="757"/>
    </location>
</feature>
<dbReference type="Pfam" id="PF13731">
    <property type="entry name" value="WxL"/>
    <property type="match status" value="1"/>
</dbReference>
<protein>
    <submittedName>
        <fullName evidence="3">WxL domain-containing protein</fullName>
    </submittedName>
</protein>
<dbReference type="RefSeq" id="WP_207108438.1">
    <property type="nucleotide sequence ID" value="NZ_JAFLVR010000021.1"/>
</dbReference>